<accession>A0AAF3EXJ8</accession>
<feature type="chain" id="PRO_5042294624" evidence="1">
    <location>
        <begin position="24"/>
        <end position="91"/>
    </location>
</feature>
<dbReference type="AlphaFoldDB" id="A0AAF3EXJ8"/>
<evidence type="ECO:0000313" key="3">
    <source>
        <dbReference type="WBParaSite" id="MBELARI_LOCUS18468"/>
    </source>
</evidence>
<keyword evidence="2" id="KW-1185">Reference proteome</keyword>
<dbReference type="Proteomes" id="UP000887575">
    <property type="component" value="Unassembled WGS sequence"/>
</dbReference>
<sequence>MNSSAKILCLVALICLLAVTTEAQWYGGYGYGGYPSSYGGYYGGYGYPYGGAYGYGGYGAYGGYGGWYKREAGFPQQQPQQPQQQLSGNKQ</sequence>
<evidence type="ECO:0000313" key="2">
    <source>
        <dbReference type="Proteomes" id="UP000887575"/>
    </source>
</evidence>
<feature type="signal peptide" evidence="1">
    <location>
        <begin position="1"/>
        <end position="23"/>
    </location>
</feature>
<name>A0AAF3EXJ8_9BILA</name>
<organism evidence="2 3">
    <name type="scientific">Mesorhabditis belari</name>
    <dbReference type="NCBI Taxonomy" id="2138241"/>
    <lineage>
        <taxon>Eukaryota</taxon>
        <taxon>Metazoa</taxon>
        <taxon>Ecdysozoa</taxon>
        <taxon>Nematoda</taxon>
        <taxon>Chromadorea</taxon>
        <taxon>Rhabditida</taxon>
        <taxon>Rhabditina</taxon>
        <taxon>Rhabditomorpha</taxon>
        <taxon>Rhabditoidea</taxon>
        <taxon>Rhabditidae</taxon>
        <taxon>Mesorhabditinae</taxon>
        <taxon>Mesorhabditis</taxon>
    </lineage>
</organism>
<proteinExistence type="predicted"/>
<reference evidence="3" key="1">
    <citation type="submission" date="2024-02" db="UniProtKB">
        <authorList>
            <consortium name="WormBaseParasite"/>
        </authorList>
    </citation>
    <scope>IDENTIFICATION</scope>
</reference>
<dbReference type="WBParaSite" id="MBELARI_LOCUS18468">
    <property type="protein sequence ID" value="MBELARI_LOCUS18468"/>
    <property type="gene ID" value="MBELARI_LOCUS18468"/>
</dbReference>
<keyword evidence="1" id="KW-0732">Signal</keyword>
<evidence type="ECO:0000256" key="1">
    <source>
        <dbReference type="SAM" id="SignalP"/>
    </source>
</evidence>
<protein>
    <submittedName>
        <fullName evidence="3">Uncharacterized protein</fullName>
    </submittedName>
</protein>